<sequence length="614" mass="66259">MATQGVIVDYETGGVDVKGVVGPDFKTPAEEKPRISGSLDAGVTDQNQTLEDGDGRLPTDEEKETLRLVAGKIPWGAYLICLVEFAERASYYGCNNVFANYIQRPLPAGGNGAGAPPRGTQQTAGALGMGLVGATGITKTFSFLAYTLPILGGIMADTKWGRFKTICIGTVIGVVAHIILVVSAIPSVIQAGHAIAPFIIGMLTLALSTGFVKSCIAPIIADQSTVKVQSVTTLPSGEKVIVDPGSTIQSMLLVYYWAVNVGAFFAIATTYSEKRIGFWLAYLTPGILYMFMPVVLLYSYKRLIRLPPQGSVVVDTLKVFRVISSRAGFLGMLKGGDNWNLAKPSNIEANGGFKTNKPGWVNWDDDFVEEVKRTIGACKLFLFLPIFSIADDGLSTIMNNQGASLTTNGAPNDLLTNFNSLTIIFAVPLMNFVVYPWLRKMGINFSPVRRIVFGFLVAAVAMVLGAIVQWRIYKTSPCGYHASECDIGTGVSPISIWVQIPLYSLPALAEIFVNVTSYEIAYTRAPQRMKGVIFAIVLFMSAISYAITLAISPSFVDPNLIWPFVGLAGGLVICAILIWIFFRKMDEEEAAVLAIGSTRKIEGIRGLKSDSEKS</sequence>
<name>A0AAW0C8V5_9AGAR</name>
<gene>
    <name evidence="9" type="ORF">R3P38DRAFT_610014</name>
</gene>
<feature type="transmembrane region" description="Helical" evidence="8">
    <location>
        <begin position="561"/>
        <end position="582"/>
    </location>
</feature>
<keyword evidence="3" id="KW-0813">Transport</keyword>
<organism evidence="9 10">
    <name type="scientific">Favolaschia claudopus</name>
    <dbReference type="NCBI Taxonomy" id="2862362"/>
    <lineage>
        <taxon>Eukaryota</taxon>
        <taxon>Fungi</taxon>
        <taxon>Dikarya</taxon>
        <taxon>Basidiomycota</taxon>
        <taxon>Agaricomycotina</taxon>
        <taxon>Agaricomycetes</taxon>
        <taxon>Agaricomycetidae</taxon>
        <taxon>Agaricales</taxon>
        <taxon>Marasmiineae</taxon>
        <taxon>Mycenaceae</taxon>
        <taxon>Favolaschia</taxon>
    </lineage>
</organism>
<evidence type="ECO:0000256" key="5">
    <source>
        <dbReference type="ARBA" id="ARBA00022989"/>
    </source>
</evidence>
<feature type="transmembrane region" description="Helical" evidence="8">
    <location>
        <begin position="418"/>
        <end position="438"/>
    </location>
</feature>
<keyword evidence="6 8" id="KW-0472">Membrane</keyword>
<feature type="transmembrane region" description="Helical" evidence="8">
    <location>
        <begin position="195"/>
        <end position="220"/>
    </location>
</feature>
<dbReference type="PANTHER" id="PTHR11654">
    <property type="entry name" value="OLIGOPEPTIDE TRANSPORTER-RELATED"/>
    <property type="match status" value="1"/>
</dbReference>
<dbReference type="Pfam" id="PF00854">
    <property type="entry name" value="PTR2"/>
    <property type="match status" value="1"/>
</dbReference>
<feature type="transmembrane region" description="Helical" evidence="8">
    <location>
        <begin position="500"/>
        <end position="520"/>
    </location>
</feature>
<evidence type="ECO:0000256" key="1">
    <source>
        <dbReference type="ARBA" id="ARBA00004141"/>
    </source>
</evidence>
<keyword evidence="10" id="KW-1185">Reference proteome</keyword>
<feature type="transmembrane region" description="Helical" evidence="8">
    <location>
        <begin position="278"/>
        <end position="300"/>
    </location>
</feature>
<feature type="region of interest" description="Disordered" evidence="7">
    <location>
        <begin position="22"/>
        <end position="60"/>
    </location>
</feature>
<evidence type="ECO:0000256" key="6">
    <source>
        <dbReference type="ARBA" id="ARBA00023136"/>
    </source>
</evidence>
<comment type="similarity">
    <text evidence="2">Belongs to the major facilitator superfamily. Proton-dependent oligopeptide transporter (POT/PTR) (TC 2.A.17) family.</text>
</comment>
<dbReference type="InterPro" id="IPR036259">
    <property type="entry name" value="MFS_trans_sf"/>
</dbReference>
<reference evidence="9 10" key="1">
    <citation type="journal article" date="2024" name="J Genomics">
        <title>Draft genome sequencing and assembly of Favolaschia claudopus CIRM-BRFM 2984 isolated from oak limbs.</title>
        <authorList>
            <person name="Navarro D."/>
            <person name="Drula E."/>
            <person name="Chaduli D."/>
            <person name="Cazenave R."/>
            <person name="Ahrendt S."/>
            <person name="Wang J."/>
            <person name="Lipzen A."/>
            <person name="Daum C."/>
            <person name="Barry K."/>
            <person name="Grigoriev I.V."/>
            <person name="Favel A."/>
            <person name="Rosso M.N."/>
            <person name="Martin F."/>
        </authorList>
    </citation>
    <scope>NUCLEOTIDE SEQUENCE [LARGE SCALE GENOMIC DNA]</scope>
    <source>
        <strain evidence="9 10">CIRM-BRFM 2984</strain>
    </source>
</reference>
<dbReference type="EMBL" id="JAWWNJ010000019">
    <property type="protein sequence ID" value="KAK7035909.1"/>
    <property type="molecule type" value="Genomic_DNA"/>
</dbReference>
<dbReference type="GO" id="GO:0005886">
    <property type="term" value="C:plasma membrane"/>
    <property type="evidence" value="ECO:0007669"/>
    <property type="project" value="UniProtKB-ARBA"/>
</dbReference>
<dbReference type="Proteomes" id="UP001362999">
    <property type="component" value="Unassembled WGS sequence"/>
</dbReference>
<evidence type="ECO:0000313" key="10">
    <source>
        <dbReference type="Proteomes" id="UP001362999"/>
    </source>
</evidence>
<dbReference type="GO" id="GO:0071916">
    <property type="term" value="F:dipeptide transmembrane transporter activity"/>
    <property type="evidence" value="ECO:0007669"/>
    <property type="project" value="UniProtKB-ARBA"/>
</dbReference>
<evidence type="ECO:0000256" key="8">
    <source>
        <dbReference type="SAM" id="Phobius"/>
    </source>
</evidence>
<feature type="transmembrane region" description="Helical" evidence="8">
    <location>
        <begin position="165"/>
        <end position="189"/>
    </location>
</feature>
<feature type="transmembrane region" description="Helical" evidence="8">
    <location>
        <begin position="380"/>
        <end position="398"/>
    </location>
</feature>
<protein>
    <submittedName>
        <fullName evidence="9">PTR2-domain-containing protein</fullName>
    </submittedName>
</protein>
<keyword evidence="4 8" id="KW-0812">Transmembrane</keyword>
<comment type="subcellular location">
    <subcellularLocation>
        <location evidence="1">Membrane</location>
        <topology evidence="1">Multi-pass membrane protein</topology>
    </subcellularLocation>
</comment>
<dbReference type="AlphaFoldDB" id="A0AAW0C8V5"/>
<feature type="transmembrane region" description="Helical" evidence="8">
    <location>
        <begin position="532"/>
        <end position="555"/>
    </location>
</feature>
<evidence type="ECO:0000256" key="7">
    <source>
        <dbReference type="SAM" id="MobiDB-lite"/>
    </source>
</evidence>
<evidence type="ECO:0000256" key="3">
    <source>
        <dbReference type="ARBA" id="ARBA00022448"/>
    </source>
</evidence>
<evidence type="ECO:0000256" key="2">
    <source>
        <dbReference type="ARBA" id="ARBA00005982"/>
    </source>
</evidence>
<accession>A0AAW0C8V5</accession>
<feature type="transmembrane region" description="Helical" evidence="8">
    <location>
        <begin position="253"/>
        <end position="272"/>
    </location>
</feature>
<keyword evidence="5 8" id="KW-1133">Transmembrane helix</keyword>
<evidence type="ECO:0000313" key="9">
    <source>
        <dbReference type="EMBL" id="KAK7035909.1"/>
    </source>
</evidence>
<dbReference type="SUPFAM" id="SSF103473">
    <property type="entry name" value="MFS general substrate transporter"/>
    <property type="match status" value="1"/>
</dbReference>
<feature type="transmembrane region" description="Helical" evidence="8">
    <location>
        <begin position="450"/>
        <end position="472"/>
    </location>
</feature>
<dbReference type="Gene3D" id="1.20.1250.20">
    <property type="entry name" value="MFS general substrate transporter like domains"/>
    <property type="match status" value="1"/>
</dbReference>
<evidence type="ECO:0000256" key="4">
    <source>
        <dbReference type="ARBA" id="ARBA00022692"/>
    </source>
</evidence>
<comment type="caution">
    <text evidence="9">The sequence shown here is derived from an EMBL/GenBank/DDBJ whole genome shotgun (WGS) entry which is preliminary data.</text>
</comment>
<proteinExistence type="inferred from homology"/>
<dbReference type="InterPro" id="IPR000109">
    <property type="entry name" value="POT_fam"/>
</dbReference>
<dbReference type="FunFam" id="1.20.1250.20:FF:000085">
    <property type="entry name" value="MFS peptide transporter Ptr2"/>
    <property type="match status" value="1"/>
</dbReference>